<protein>
    <recommendedName>
        <fullName evidence="2">DUF8177 domain-containing protein</fullName>
    </recommendedName>
</protein>
<name>A0A4S2AAW5_9BACE</name>
<dbReference type="Pfam" id="PF26538">
    <property type="entry name" value="DUF8177"/>
    <property type="match status" value="1"/>
</dbReference>
<proteinExistence type="predicted"/>
<feature type="signal peptide" evidence="1">
    <location>
        <begin position="1"/>
        <end position="19"/>
    </location>
</feature>
<evidence type="ECO:0000256" key="1">
    <source>
        <dbReference type="SAM" id="SignalP"/>
    </source>
</evidence>
<feature type="domain" description="DUF8177" evidence="2">
    <location>
        <begin position="22"/>
        <end position="106"/>
    </location>
</feature>
<sequence>MKTFIISFILSLVCGIAYAEPHCQGFNNYDNEVTIVFTDDKAGSRYEVTDVKLVTYGKEYSATSVTVSVKDGTATVTLTFPHITQFSNPKVTLRINGRKKRFKVCQ</sequence>
<keyword evidence="4" id="KW-1185">Reference proteome</keyword>
<keyword evidence="1" id="KW-0732">Signal</keyword>
<evidence type="ECO:0000313" key="3">
    <source>
        <dbReference type="EMBL" id="TGX97767.1"/>
    </source>
</evidence>
<accession>A0A4S2AAW5</accession>
<dbReference type="RefSeq" id="WP_136011520.1">
    <property type="nucleotide sequence ID" value="NZ_SRYZ01000087.1"/>
</dbReference>
<evidence type="ECO:0000259" key="2">
    <source>
        <dbReference type="Pfam" id="PF26538"/>
    </source>
</evidence>
<organism evidence="3 4">
    <name type="scientific">Bacteroides muris</name>
    <name type="common">ex Afrizal et al. 2022</name>
    <dbReference type="NCBI Taxonomy" id="2516960"/>
    <lineage>
        <taxon>Bacteria</taxon>
        <taxon>Pseudomonadati</taxon>
        <taxon>Bacteroidota</taxon>
        <taxon>Bacteroidia</taxon>
        <taxon>Bacteroidales</taxon>
        <taxon>Bacteroidaceae</taxon>
        <taxon>Bacteroides</taxon>
    </lineage>
</organism>
<dbReference type="InterPro" id="IPR058490">
    <property type="entry name" value="DUF8177"/>
</dbReference>
<dbReference type="EMBL" id="SRYZ01000087">
    <property type="protein sequence ID" value="TGX97767.1"/>
    <property type="molecule type" value="Genomic_DNA"/>
</dbReference>
<reference evidence="3 4" key="1">
    <citation type="submission" date="2019-04" db="EMBL/GenBank/DDBJ databases">
        <title>Microbes associate with the intestines of laboratory mice.</title>
        <authorList>
            <person name="Navarre W."/>
            <person name="Wong E."/>
            <person name="Huang K."/>
            <person name="Tropini C."/>
            <person name="Ng K."/>
            <person name="Yu B."/>
        </authorList>
    </citation>
    <scope>NUCLEOTIDE SEQUENCE [LARGE SCALE GENOMIC DNA]</scope>
    <source>
        <strain evidence="3 4">NM69_E16B</strain>
    </source>
</reference>
<comment type="caution">
    <text evidence="3">The sequence shown here is derived from an EMBL/GenBank/DDBJ whole genome shotgun (WGS) entry which is preliminary data.</text>
</comment>
<dbReference type="AlphaFoldDB" id="A0A4S2AAW5"/>
<evidence type="ECO:0000313" key="4">
    <source>
        <dbReference type="Proteomes" id="UP000310532"/>
    </source>
</evidence>
<feature type="chain" id="PRO_5020230327" description="DUF8177 domain-containing protein" evidence="1">
    <location>
        <begin position="20"/>
        <end position="106"/>
    </location>
</feature>
<gene>
    <name evidence="3" type="ORF">E5355_18740</name>
</gene>
<dbReference type="Proteomes" id="UP000310532">
    <property type="component" value="Unassembled WGS sequence"/>
</dbReference>